<reference evidence="1" key="2">
    <citation type="submission" date="2018-05" db="EMBL/GenBank/DDBJ databases">
        <title>OmerRS3 (Oryza meridionalis Reference Sequence Version 3).</title>
        <authorList>
            <person name="Zhang J."/>
            <person name="Kudrna D."/>
            <person name="Lee S."/>
            <person name="Talag J."/>
            <person name="Welchert J."/>
            <person name="Wing R.A."/>
        </authorList>
    </citation>
    <scope>NUCLEOTIDE SEQUENCE [LARGE SCALE GENOMIC DNA]</scope>
    <source>
        <strain evidence="1">cv. OR44</strain>
    </source>
</reference>
<protein>
    <submittedName>
        <fullName evidence="1">Uncharacterized protein</fullName>
    </submittedName>
</protein>
<proteinExistence type="predicted"/>
<organism evidence="1">
    <name type="scientific">Oryza meridionalis</name>
    <dbReference type="NCBI Taxonomy" id="40149"/>
    <lineage>
        <taxon>Eukaryota</taxon>
        <taxon>Viridiplantae</taxon>
        <taxon>Streptophyta</taxon>
        <taxon>Embryophyta</taxon>
        <taxon>Tracheophyta</taxon>
        <taxon>Spermatophyta</taxon>
        <taxon>Magnoliopsida</taxon>
        <taxon>Liliopsida</taxon>
        <taxon>Poales</taxon>
        <taxon>Poaceae</taxon>
        <taxon>BOP clade</taxon>
        <taxon>Oryzoideae</taxon>
        <taxon>Oryzeae</taxon>
        <taxon>Oryzinae</taxon>
        <taxon>Oryza</taxon>
    </lineage>
</organism>
<dbReference type="EnsemblPlants" id="OMERI09G07090.1">
    <property type="protein sequence ID" value="OMERI09G07090.1"/>
    <property type="gene ID" value="OMERI09G07090"/>
</dbReference>
<evidence type="ECO:0000313" key="1">
    <source>
        <dbReference type="EnsemblPlants" id="OMERI09G07090.1"/>
    </source>
</evidence>
<dbReference type="AlphaFoldDB" id="A0A0E0ERU7"/>
<keyword evidence="2" id="KW-1185">Reference proteome</keyword>
<evidence type="ECO:0000313" key="2">
    <source>
        <dbReference type="Proteomes" id="UP000008021"/>
    </source>
</evidence>
<dbReference type="Gramene" id="OMERI09G07090.1">
    <property type="protein sequence ID" value="OMERI09G07090.1"/>
    <property type="gene ID" value="OMERI09G07090"/>
</dbReference>
<dbReference type="Proteomes" id="UP000008021">
    <property type="component" value="Chromosome 9"/>
</dbReference>
<sequence>MLAGLAFGQPKAQLPPDIPKTLGDPTHLPLAVIWYPGAPTSLSGRRPPCLPYCRPGKKKKGRRRKGKKEAKGIEVKMEMRGLITAHGRQSINTSSFPPVLIKCWKRVSVGSTDLFLSQMSEMIYFAVLCDVELESEPVFIQVMPLRNATRVHLIINEGK</sequence>
<name>A0A0E0ERU7_9ORYZ</name>
<dbReference type="HOGENOM" id="CLU_1663537_0_0_1"/>
<accession>A0A0E0ERU7</accession>
<reference evidence="1" key="1">
    <citation type="submission" date="2015-04" db="UniProtKB">
        <authorList>
            <consortium name="EnsemblPlants"/>
        </authorList>
    </citation>
    <scope>IDENTIFICATION</scope>
</reference>